<sequence>MALVSFFESDCPSCGAEQKFGIIDIRHPYILKGCATCRYKERERLPLLRKKIVYLDQFFLSHVFRGNDERFLIAADKLTKLAQYQLIVTPYSTLHEDETDLWEWRDELLDFIKNTSRGHEFVAEYELENTQILKAFSSWLEDSDSGYLLEESDVFNEDIHEWEGYFRINIDRFRTDREKARSLKSESVSSLVDLFDLWRESQSTFEEAVAIELADAAKGYLEAYFSYASRMSQGDFTALLNAPVASIVVQSLLQSVPAEVPTDQRLQTILRFFSSEHFRSIPNEVISAKIFGLLRKMVKMGAYTNRKKAITRLSGFFYDVRHVSKYAPYCDAFFADRAMAELLEAPELDLQKNYGVRIFTIDSIDKFHEWLDEIEKGMSSEHRAALKRAYPYLAV</sequence>
<dbReference type="Proteomes" id="UP000233365">
    <property type="component" value="Unassembled WGS sequence"/>
</dbReference>
<proteinExistence type="predicted"/>
<evidence type="ECO:0000313" key="2">
    <source>
        <dbReference type="Proteomes" id="UP000233365"/>
    </source>
</evidence>
<evidence type="ECO:0000313" key="1">
    <source>
        <dbReference type="EMBL" id="PKR49382.1"/>
    </source>
</evidence>
<gene>
    <name evidence="1" type="ORF">CU041_13095</name>
</gene>
<reference evidence="1 2" key="1">
    <citation type="submission" date="2017-11" db="EMBL/GenBank/DDBJ databases">
        <title>Biodiversity and function of Thalassospira species in the particle-attached aromatic-hydrocarbon-degrading consortia from the surface seawater of the China South Sea.</title>
        <authorList>
            <person name="Dong C."/>
            <person name="Liu R."/>
            <person name="Shao Z."/>
        </authorList>
    </citation>
    <scope>NUCLEOTIDE SEQUENCE [LARGE SCALE GENOMIC DNA]</scope>
    <source>
        <strain evidence="1 2">139Z-12</strain>
    </source>
</reference>
<keyword evidence="2" id="KW-1185">Reference proteome</keyword>
<protein>
    <submittedName>
        <fullName evidence="1">Uncharacterized protein</fullName>
    </submittedName>
</protein>
<dbReference type="EMBL" id="PGTS01000004">
    <property type="protein sequence ID" value="PKR49382.1"/>
    <property type="molecule type" value="Genomic_DNA"/>
</dbReference>
<dbReference type="RefSeq" id="WP_101247257.1">
    <property type="nucleotide sequence ID" value="NZ_PGTS01000004.1"/>
</dbReference>
<name>A0ABX4R7P1_9PROT</name>
<comment type="caution">
    <text evidence="1">The sequence shown here is derived from an EMBL/GenBank/DDBJ whole genome shotgun (WGS) entry which is preliminary data.</text>
</comment>
<accession>A0ABX4R7P1</accession>
<organism evidence="1 2">
    <name type="scientific">Thalassospira povalilytica</name>
    <dbReference type="NCBI Taxonomy" id="732237"/>
    <lineage>
        <taxon>Bacteria</taxon>
        <taxon>Pseudomonadati</taxon>
        <taxon>Pseudomonadota</taxon>
        <taxon>Alphaproteobacteria</taxon>
        <taxon>Rhodospirillales</taxon>
        <taxon>Thalassospiraceae</taxon>
        <taxon>Thalassospira</taxon>
    </lineage>
</organism>